<evidence type="ECO:0000313" key="1">
    <source>
        <dbReference type="EMBL" id="KAK3801555.1"/>
    </source>
</evidence>
<keyword evidence="2" id="KW-1185">Reference proteome</keyword>
<dbReference type="Proteomes" id="UP001283361">
    <property type="component" value="Unassembled WGS sequence"/>
</dbReference>
<protein>
    <submittedName>
        <fullName evidence="1">Uncharacterized protein</fullName>
    </submittedName>
</protein>
<dbReference type="EMBL" id="JAWDGP010000302">
    <property type="protein sequence ID" value="KAK3801555.1"/>
    <property type="molecule type" value="Genomic_DNA"/>
</dbReference>
<name>A0AAE1ECE5_9GAST</name>
<accession>A0AAE1ECE5</accession>
<gene>
    <name evidence="1" type="ORF">RRG08_047221</name>
</gene>
<proteinExistence type="predicted"/>
<organism evidence="1 2">
    <name type="scientific">Elysia crispata</name>
    <name type="common">lettuce slug</name>
    <dbReference type="NCBI Taxonomy" id="231223"/>
    <lineage>
        <taxon>Eukaryota</taxon>
        <taxon>Metazoa</taxon>
        <taxon>Spiralia</taxon>
        <taxon>Lophotrochozoa</taxon>
        <taxon>Mollusca</taxon>
        <taxon>Gastropoda</taxon>
        <taxon>Heterobranchia</taxon>
        <taxon>Euthyneura</taxon>
        <taxon>Panpulmonata</taxon>
        <taxon>Sacoglossa</taxon>
        <taxon>Placobranchoidea</taxon>
        <taxon>Plakobranchidae</taxon>
        <taxon>Elysia</taxon>
    </lineage>
</organism>
<dbReference type="AlphaFoldDB" id="A0AAE1ECE5"/>
<reference evidence="1" key="1">
    <citation type="journal article" date="2023" name="G3 (Bethesda)">
        <title>A reference genome for the long-term kleptoplast-retaining sea slug Elysia crispata morphotype clarki.</title>
        <authorList>
            <person name="Eastman K.E."/>
            <person name="Pendleton A.L."/>
            <person name="Shaikh M.A."/>
            <person name="Suttiyut T."/>
            <person name="Ogas R."/>
            <person name="Tomko P."/>
            <person name="Gavelis G."/>
            <person name="Widhalm J.R."/>
            <person name="Wisecaver J.H."/>
        </authorList>
    </citation>
    <scope>NUCLEOTIDE SEQUENCE</scope>
    <source>
        <strain evidence="1">ECLA1</strain>
    </source>
</reference>
<comment type="caution">
    <text evidence="1">The sequence shown here is derived from an EMBL/GenBank/DDBJ whole genome shotgun (WGS) entry which is preliminary data.</text>
</comment>
<evidence type="ECO:0000313" key="2">
    <source>
        <dbReference type="Proteomes" id="UP001283361"/>
    </source>
</evidence>
<sequence length="121" mass="14190">MFVRGQQIPLERENSLFVVDVFRPRLYNVALGVRNRGAREQDFLTAADYTLAENGHFRYKYSPNSFLLRLKYSATFSDSFLSVIRMLKQFTGPRRFSLTYCVNTREALGAHAERRKMLEQK</sequence>